<evidence type="ECO:0000313" key="12">
    <source>
        <dbReference type="Proteomes" id="UP000008037"/>
    </source>
</evidence>
<feature type="transmembrane region" description="Helical" evidence="8">
    <location>
        <begin position="49"/>
        <end position="82"/>
    </location>
</feature>
<dbReference type="CDD" id="cd06225">
    <property type="entry name" value="HAMP"/>
    <property type="match status" value="1"/>
</dbReference>
<sequence length="437" mass="47988">MIKPLSNRRAIREEREITKIVTKIIIGFLAVAALATGAVGYYMQQSLAGAGAAATTGLVIVIIIVAAAIGAIGALLAVFILLPVRKIEQSAEQIARGNFEVQVYNGKLTKGSYKNSDELVRLMMAFEVMRRKVTEVDANLNKQIKMKTFDLQRINDELVEKEKVLQRANARLTGQSEDLKKMNEELSAKNKELSEANEKLQRLDKMKTDFILVAAHELRTPIQPIMGSVKLAEKGLISNEQAWKSIVTEAKRLSTVATYILDVGKIESGNISYDMKPLSVSELVERISSSSTKFATQDGMISIKIDLDEDVRIMGDRERLVQAFANIIDNAAKFAKNGTITIQTINNDDEGVVEIKIRDDGPGIPDEIMPVLFNKFVTKTKENERGTGLGLFITKSIIEAHSGKISAENNADGKGATFTVSFPIHEKGEVASMSLTD</sequence>
<dbReference type="KEGG" id="nga:Ngar_c24800"/>
<dbReference type="InterPro" id="IPR050736">
    <property type="entry name" value="Sensor_HK_Regulatory"/>
</dbReference>
<dbReference type="PROSITE" id="PS50885">
    <property type="entry name" value="HAMP"/>
    <property type="match status" value="1"/>
</dbReference>
<keyword evidence="7" id="KW-0175">Coiled coil</keyword>
<keyword evidence="8" id="KW-0472">Membrane</keyword>
<dbReference type="HOGENOM" id="CLU_626453_0_0_2"/>
<dbReference type="Gene3D" id="1.10.287.130">
    <property type="match status" value="1"/>
</dbReference>
<keyword evidence="6" id="KW-0902">Two-component regulatory system</keyword>
<keyword evidence="8" id="KW-1133">Transmembrane helix</keyword>
<dbReference type="PANTHER" id="PTHR43711:SF26">
    <property type="entry name" value="SENSOR HISTIDINE KINASE RCSC"/>
    <property type="match status" value="1"/>
</dbReference>
<dbReference type="EC" id="2.7.13.3" evidence="2"/>
<feature type="domain" description="HAMP" evidence="10">
    <location>
        <begin position="78"/>
        <end position="138"/>
    </location>
</feature>
<keyword evidence="4" id="KW-0808">Transferase</keyword>
<reference evidence="11 12" key="1">
    <citation type="journal article" date="2012" name="Environ. Microbiol.">
        <title>The genome of the ammonia-oxidizing Candidatus Nitrososphaera gargensis: insights into metabolic versatility and environmental adaptations.</title>
        <authorList>
            <person name="Spang A."/>
            <person name="Poehlein A."/>
            <person name="Offre P."/>
            <person name="Zumbragel S."/>
            <person name="Haider S."/>
            <person name="Rychlik N."/>
            <person name="Nowka B."/>
            <person name="Schmeisser C."/>
            <person name="Lebedeva E.V."/>
            <person name="Rattei T."/>
            <person name="Bohm C."/>
            <person name="Schmid M."/>
            <person name="Galushko A."/>
            <person name="Hatzenpichler R."/>
            <person name="Weinmaier T."/>
            <person name="Daniel R."/>
            <person name="Schleper C."/>
            <person name="Spieck E."/>
            <person name="Streit W."/>
            <person name="Wagner M."/>
        </authorList>
    </citation>
    <scope>NUCLEOTIDE SEQUENCE [LARGE SCALE GENOMIC DNA]</scope>
    <source>
        <strain evidence="12">Ga9.2</strain>
    </source>
</reference>
<keyword evidence="5 11" id="KW-0418">Kinase</keyword>
<dbReference type="InterPro" id="IPR036890">
    <property type="entry name" value="HATPase_C_sf"/>
</dbReference>
<evidence type="ECO:0000256" key="1">
    <source>
        <dbReference type="ARBA" id="ARBA00000085"/>
    </source>
</evidence>
<dbReference type="InterPro" id="IPR036097">
    <property type="entry name" value="HisK_dim/P_sf"/>
</dbReference>
<comment type="catalytic activity">
    <reaction evidence="1">
        <text>ATP + protein L-histidine = ADP + protein N-phospho-L-histidine.</text>
        <dbReference type="EC" id="2.7.13.3"/>
    </reaction>
</comment>
<dbReference type="GO" id="GO:0000155">
    <property type="term" value="F:phosphorelay sensor kinase activity"/>
    <property type="evidence" value="ECO:0007669"/>
    <property type="project" value="InterPro"/>
</dbReference>
<dbReference type="GO" id="GO:0016020">
    <property type="term" value="C:membrane"/>
    <property type="evidence" value="ECO:0007669"/>
    <property type="project" value="InterPro"/>
</dbReference>
<protein>
    <recommendedName>
        <fullName evidence="2">histidine kinase</fullName>
        <ecNumber evidence="2">2.7.13.3</ecNumber>
    </recommendedName>
</protein>
<evidence type="ECO:0000256" key="2">
    <source>
        <dbReference type="ARBA" id="ARBA00012438"/>
    </source>
</evidence>
<dbReference type="InterPro" id="IPR003661">
    <property type="entry name" value="HisK_dim/P_dom"/>
</dbReference>
<feature type="coiled-coil region" evidence="7">
    <location>
        <begin position="151"/>
        <end position="206"/>
    </location>
</feature>
<evidence type="ECO:0000256" key="6">
    <source>
        <dbReference type="ARBA" id="ARBA00023012"/>
    </source>
</evidence>
<dbReference type="FunFam" id="3.30.565.10:FF:000006">
    <property type="entry name" value="Sensor histidine kinase WalK"/>
    <property type="match status" value="1"/>
</dbReference>
<keyword evidence="3" id="KW-0597">Phosphoprotein</keyword>
<feature type="domain" description="Histidine kinase" evidence="9">
    <location>
        <begin position="213"/>
        <end position="426"/>
    </location>
</feature>
<organism evidence="11 12">
    <name type="scientific">Nitrososphaera gargensis (strain Ga9.2)</name>
    <dbReference type="NCBI Taxonomy" id="1237085"/>
    <lineage>
        <taxon>Archaea</taxon>
        <taxon>Nitrososphaerota</taxon>
        <taxon>Nitrososphaeria</taxon>
        <taxon>Nitrososphaerales</taxon>
        <taxon>Nitrososphaeraceae</taxon>
        <taxon>Nitrososphaera</taxon>
    </lineage>
</organism>
<proteinExistence type="predicted"/>
<dbReference type="Gene3D" id="6.10.340.10">
    <property type="match status" value="1"/>
</dbReference>
<feature type="transmembrane region" description="Helical" evidence="8">
    <location>
        <begin position="20"/>
        <end position="43"/>
    </location>
</feature>
<dbReference type="InParanoid" id="K0ILB1"/>
<dbReference type="SUPFAM" id="SSF158472">
    <property type="entry name" value="HAMP domain-like"/>
    <property type="match status" value="1"/>
</dbReference>
<accession>K0ILB1</accession>
<dbReference type="InterPro" id="IPR003594">
    <property type="entry name" value="HATPase_dom"/>
</dbReference>
<gene>
    <name evidence="11" type="ordered locus">Ngar_c24800</name>
</gene>
<dbReference type="RefSeq" id="WP_015019937.1">
    <property type="nucleotide sequence ID" value="NC_018719.1"/>
</dbReference>
<dbReference type="InterPro" id="IPR004358">
    <property type="entry name" value="Sig_transdc_His_kin-like_C"/>
</dbReference>
<dbReference type="SUPFAM" id="SSF55874">
    <property type="entry name" value="ATPase domain of HSP90 chaperone/DNA topoisomerase II/histidine kinase"/>
    <property type="match status" value="1"/>
</dbReference>
<name>K0ILB1_NITGG</name>
<dbReference type="STRING" id="1237085.Ngar_c24800"/>
<evidence type="ECO:0000256" key="3">
    <source>
        <dbReference type="ARBA" id="ARBA00022553"/>
    </source>
</evidence>
<dbReference type="BioCyc" id="CNIT1237085:G1324-2478-MONOMER"/>
<dbReference type="SMART" id="SM00387">
    <property type="entry name" value="HATPase_c"/>
    <property type="match status" value="1"/>
</dbReference>
<dbReference type="Proteomes" id="UP000008037">
    <property type="component" value="Chromosome"/>
</dbReference>
<dbReference type="EMBL" id="CP002408">
    <property type="protein sequence ID" value="AFU59402.1"/>
    <property type="molecule type" value="Genomic_DNA"/>
</dbReference>
<evidence type="ECO:0000256" key="5">
    <source>
        <dbReference type="ARBA" id="ARBA00022777"/>
    </source>
</evidence>
<dbReference type="PANTHER" id="PTHR43711">
    <property type="entry name" value="TWO-COMPONENT HISTIDINE KINASE"/>
    <property type="match status" value="1"/>
</dbReference>
<dbReference type="SMART" id="SM00388">
    <property type="entry name" value="HisKA"/>
    <property type="match status" value="1"/>
</dbReference>
<dbReference type="PROSITE" id="PS50109">
    <property type="entry name" value="HIS_KIN"/>
    <property type="match status" value="1"/>
</dbReference>
<dbReference type="InterPro" id="IPR005467">
    <property type="entry name" value="His_kinase_dom"/>
</dbReference>
<dbReference type="Pfam" id="PF00512">
    <property type="entry name" value="HisKA"/>
    <property type="match status" value="1"/>
</dbReference>
<evidence type="ECO:0000259" key="9">
    <source>
        <dbReference type="PROSITE" id="PS50109"/>
    </source>
</evidence>
<dbReference type="PRINTS" id="PR00344">
    <property type="entry name" value="BCTRLSENSOR"/>
</dbReference>
<dbReference type="CDD" id="cd00082">
    <property type="entry name" value="HisKA"/>
    <property type="match status" value="1"/>
</dbReference>
<dbReference type="SUPFAM" id="SSF47384">
    <property type="entry name" value="Homodimeric domain of signal transducing histidine kinase"/>
    <property type="match status" value="1"/>
</dbReference>
<dbReference type="InterPro" id="IPR003660">
    <property type="entry name" value="HAMP_dom"/>
</dbReference>
<dbReference type="Pfam" id="PF00672">
    <property type="entry name" value="HAMP"/>
    <property type="match status" value="1"/>
</dbReference>
<evidence type="ECO:0000256" key="4">
    <source>
        <dbReference type="ARBA" id="ARBA00022679"/>
    </source>
</evidence>
<dbReference type="AlphaFoldDB" id="K0ILB1"/>
<dbReference type="Pfam" id="PF02518">
    <property type="entry name" value="HATPase_c"/>
    <property type="match status" value="1"/>
</dbReference>
<evidence type="ECO:0000256" key="8">
    <source>
        <dbReference type="SAM" id="Phobius"/>
    </source>
</evidence>
<dbReference type="Gene3D" id="3.30.565.10">
    <property type="entry name" value="Histidine kinase-like ATPase, C-terminal domain"/>
    <property type="match status" value="1"/>
</dbReference>
<dbReference type="CDD" id="cd00075">
    <property type="entry name" value="HATPase"/>
    <property type="match status" value="1"/>
</dbReference>
<dbReference type="GeneID" id="13794497"/>
<evidence type="ECO:0000256" key="7">
    <source>
        <dbReference type="SAM" id="Coils"/>
    </source>
</evidence>
<keyword evidence="12" id="KW-1185">Reference proteome</keyword>
<dbReference type="OrthoDB" id="8127at2157"/>
<keyword evidence="8" id="KW-0812">Transmembrane</keyword>
<evidence type="ECO:0000313" key="11">
    <source>
        <dbReference type="EMBL" id="AFU59402.1"/>
    </source>
</evidence>
<evidence type="ECO:0000259" key="10">
    <source>
        <dbReference type="PROSITE" id="PS50885"/>
    </source>
</evidence>